<name>A0A2P5DPU9_PARAD</name>
<evidence type="ECO:0000313" key="1">
    <source>
        <dbReference type="EMBL" id="PON75323.1"/>
    </source>
</evidence>
<keyword evidence="2" id="KW-1185">Reference proteome</keyword>
<dbReference type="AlphaFoldDB" id="A0A2P5DPU9"/>
<evidence type="ECO:0000313" key="2">
    <source>
        <dbReference type="Proteomes" id="UP000237105"/>
    </source>
</evidence>
<reference evidence="2" key="1">
    <citation type="submission" date="2016-06" db="EMBL/GenBank/DDBJ databases">
        <title>Parallel loss of symbiosis genes in relatives of nitrogen-fixing non-legume Parasponia.</title>
        <authorList>
            <person name="Van Velzen R."/>
            <person name="Holmer R."/>
            <person name="Bu F."/>
            <person name="Rutten L."/>
            <person name="Van Zeijl A."/>
            <person name="Liu W."/>
            <person name="Santuari L."/>
            <person name="Cao Q."/>
            <person name="Sharma T."/>
            <person name="Shen D."/>
            <person name="Roswanjaya Y."/>
            <person name="Wardhani T."/>
            <person name="Kalhor M.S."/>
            <person name="Jansen J."/>
            <person name="Van den Hoogen J."/>
            <person name="Gungor B."/>
            <person name="Hartog M."/>
            <person name="Hontelez J."/>
            <person name="Verver J."/>
            <person name="Yang W.-C."/>
            <person name="Schijlen E."/>
            <person name="Repin R."/>
            <person name="Schilthuizen M."/>
            <person name="Schranz E."/>
            <person name="Heidstra R."/>
            <person name="Miyata K."/>
            <person name="Fedorova E."/>
            <person name="Kohlen W."/>
            <person name="Bisseling T."/>
            <person name="Smit S."/>
            <person name="Geurts R."/>
        </authorList>
    </citation>
    <scope>NUCLEOTIDE SEQUENCE [LARGE SCALE GENOMIC DNA]</scope>
    <source>
        <strain evidence="2">cv. WU1-14</strain>
    </source>
</reference>
<dbReference type="Proteomes" id="UP000237105">
    <property type="component" value="Unassembled WGS sequence"/>
</dbReference>
<accession>A0A2P5DPU9</accession>
<sequence>MSFLILNALQLSSKDSNGSTNSDDFLSLFLFFFFWKEIL</sequence>
<comment type="caution">
    <text evidence="1">The sequence shown here is derived from an EMBL/GenBank/DDBJ whole genome shotgun (WGS) entry which is preliminary data.</text>
</comment>
<protein>
    <submittedName>
        <fullName evidence="1">Uncharacterized protein</fullName>
    </submittedName>
</protein>
<gene>
    <name evidence="1" type="ORF">PanWU01x14_042900</name>
</gene>
<dbReference type="EMBL" id="JXTB01000024">
    <property type="protein sequence ID" value="PON75323.1"/>
    <property type="molecule type" value="Genomic_DNA"/>
</dbReference>
<organism evidence="1 2">
    <name type="scientific">Parasponia andersonii</name>
    <name type="common">Sponia andersonii</name>
    <dbReference type="NCBI Taxonomy" id="3476"/>
    <lineage>
        <taxon>Eukaryota</taxon>
        <taxon>Viridiplantae</taxon>
        <taxon>Streptophyta</taxon>
        <taxon>Embryophyta</taxon>
        <taxon>Tracheophyta</taxon>
        <taxon>Spermatophyta</taxon>
        <taxon>Magnoliopsida</taxon>
        <taxon>eudicotyledons</taxon>
        <taxon>Gunneridae</taxon>
        <taxon>Pentapetalae</taxon>
        <taxon>rosids</taxon>
        <taxon>fabids</taxon>
        <taxon>Rosales</taxon>
        <taxon>Cannabaceae</taxon>
        <taxon>Parasponia</taxon>
    </lineage>
</organism>
<proteinExistence type="predicted"/>